<accession>A0ABR1TEV8</accession>
<dbReference type="SUPFAM" id="SSF52266">
    <property type="entry name" value="SGNH hydrolase"/>
    <property type="match status" value="1"/>
</dbReference>
<feature type="compositionally biased region" description="Basic and acidic residues" evidence="1">
    <location>
        <begin position="256"/>
        <end position="265"/>
    </location>
</feature>
<sequence length="295" mass="32083">MFIGASIARGEESTHNVGYRQQLRDWMAAQGNPVNCVGTQRFGYYVNDDGNGTGNDAVGLGDNNANGTAFRDDDNEAYGAHRIRDLHEKCRVAVPLYRPNLMLVQIGTSDCWREDDPVNILSRYKDFVRYLLLPDANGGVQQVDERGNKAGVDATVVVSTLITTPNKKKERCFFSANAQIRQAALDLQREGLPVVLAEMHYDQGLPGRPRESDIGPDDIHPTDDGYLMMGDIFKEAIREADQKGFIKRAVHNEVPDDGNAERLAEEAAAVQAQVQAPAPAPAQVPAPAPAPAGGS</sequence>
<dbReference type="InterPro" id="IPR036514">
    <property type="entry name" value="SGNH_hydro_sf"/>
</dbReference>
<evidence type="ECO:0000256" key="1">
    <source>
        <dbReference type="SAM" id="MobiDB-lite"/>
    </source>
</evidence>
<evidence type="ECO:0000259" key="2">
    <source>
        <dbReference type="Pfam" id="PF13472"/>
    </source>
</evidence>
<feature type="region of interest" description="Disordered" evidence="1">
    <location>
        <begin position="256"/>
        <end position="295"/>
    </location>
</feature>
<protein>
    <submittedName>
        <fullName evidence="3">Carbohydrate esterase family 3 protein</fullName>
    </submittedName>
</protein>
<reference evidence="3 4" key="1">
    <citation type="submission" date="2023-01" db="EMBL/GenBank/DDBJ databases">
        <title>Analysis of 21 Apiospora genomes using comparative genomics revels a genus with tremendous synthesis potential of carbohydrate active enzymes and secondary metabolites.</title>
        <authorList>
            <person name="Sorensen T."/>
        </authorList>
    </citation>
    <scope>NUCLEOTIDE SEQUENCE [LARGE SCALE GENOMIC DNA]</scope>
    <source>
        <strain evidence="3 4">CBS 33761</strain>
    </source>
</reference>
<proteinExistence type="predicted"/>
<dbReference type="PANTHER" id="PTHR30383:SF31">
    <property type="entry name" value="SGNH HYDROLASE-TYPE ESTERASE DOMAIN-CONTAINING PROTEIN-RELATED"/>
    <property type="match status" value="1"/>
</dbReference>
<name>A0ABR1TEV8_9PEZI</name>
<dbReference type="EMBL" id="JAQQWK010000003">
    <property type="protein sequence ID" value="KAK8044932.1"/>
    <property type="molecule type" value="Genomic_DNA"/>
</dbReference>
<evidence type="ECO:0000313" key="3">
    <source>
        <dbReference type="EMBL" id="KAK8044932.1"/>
    </source>
</evidence>
<dbReference type="Proteomes" id="UP001444661">
    <property type="component" value="Unassembled WGS sequence"/>
</dbReference>
<dbReference type="InterPro" id="IPR013830">
    <property type="entry name" value="SGNH_hydro"/>
</dbReference>
<dbReference type="Pfam" id="PF13472">
    <property type="entry name" value="Lipase_GDSL_2"/>
    <property type="match status" value="1"/>
</dbReference>
<dbReference type="InterPro" id="IPR051532">
    <property type="entry name" value="Ester_Hydrolysis_Enzymes"/>
</dbReference>
<feature type="compositionally biased region" description="Pro residues" evidence="1">
    <location>
        <begin position="278"/>
        <end position="295"/>
    </location>
</feature>
<keyword evidence="4" id="KW-1185">Reference proteome</keyword>
<dbReference type="Gene3D" id="3.40.50.1110">
    <property type="entry name" value="SGNH hydrolase"/>
    <property type="match status" value="1"/>
</dbReference>
<feature type="domain" description="SGNH hydrolase-type esterase" evidence="2">
    <location>
        <begin position="61"/>
        <end position="226"/>
    </location>
</feature>
<organism evidence="3 4">
    <name type="scientific">Apiospora rasikravindrae</name>
    <dbReference type="NCBI Taxonomy" id="990691"/>
    <lineage>
        <taxon>Eukaryota</taxon>
        <taxon>Fungi</taxon>
        <taxon>Dikarya</taxon>
        <taxon>Ascomycota</taxon>
        <taxon>Pezizomycotina</taxon>
        <taxon>Sordariomycetes</taxon>
        <taxon>Xylariomycetidae</taxon>
        <taxon>Amphisphaeriales</taxon>
        <taxon>Apiosporaceae</taxon>
        <taxon>Apiospora</taxon>
    </lineage>
</organism>
<gene>
    <name evidence="3" type="ORF">PG993_004956</name>
</gene>
<evidence type="ECO:0000313" key="4">
    <source>
        <dbReference type="Proteomes" id="UP001444661"/>
    </source>
</evidence>
<dbReference type="PANTHER" id="PTHR30383">
    <property type="entry name" value="THIOESTERASE 1/PROTEASE 1/LYSOPHOSPHOLIPASE L1"/>
    <property type="match status" value="1"/>
</dbReference>
<feature type="compositionally biased region" description="Low complexity" evidence="1">
    <location>
        <begin position="267"/>
        <end position="277"/>
    </location>
</feature>
<comment type="caution">
    <text evidence="3">The sequence shown here is derived from an EMBL/GenBank/DDBJ whole genome shotgun (WGS) entry which is preliminary data.</text>
</comment>